<dbReference type="AlphaFoldDB" id="A0A8S3D8V3"/>
<dbReference type="SUPFAM" id="SSF54277">
    <property type="entry name" value="CAD &amp; PB1 domains"/>
    <property type="match status" value="1"/>
</dbReference>
<protein>
    <recommendedName>
        <fullName evidence="1">PB1 domain-containing protein</fullName>
    </recommendedName>
</protein>
<dbReference type="Pfam" id="PF00564">
    <property type="entry name" value="PB1"/>
    <property type="match status" value="1"/>
</dbReference>
<evidence type="ECO:0000313" key="2">
    <source>
        <dbReference type="EMBL" id="CAF4590965.1"/>
    </source>
</evidence>
<dbReference type="PROSITE" id="PS51745">
    <property type="entry name" value="PB1"/>
    <property type="match status" value="1"/>
</dbReference>
<sequence length="71" mass="7703">LQYTDEDNDRITFSSDNELRSALSAVPLGGTLKVYVKPKVRKSEEATPNTTVHTGIACDGCQGSVVGNRYK</sequence>
<gene>
    <name evidence="2" type="ORF">BYL167_LOCUS39711</name>
    <name evidence="3" type="ORF">GIL414_LOCUS56710</name>
</gene>
<dbReference type="EMBL" id="CAJOBJ010204264">
    <property type="protein sequence ID" value="CAF4992302.1"/>
    <property type="molecule type" value="Genomic_DNA"/>
</dbReference>
<organism evidence="3 4">
    <name type="scientific">Rotaria magnacalcarata</name>
    <dbReference type="NCBI Taxonomy" id="392030"/>
    <lineage>
        <taxon>Eukaryota</taxon>
        <taxon>Metazoa</taxon>
        <taxon>Spiralia</taxon>
        <taxon>Gnathifera</taxon>
        <taxon>Rotifera</taxon>
        <taxon>Eurotatoria</taxon>
        <taxon>Bdelloidea</taxon>
        <taxon>Philodinida</taxon>
        <taxon>Philodinidae</taxon>
        <taxon>Rotaria</taxon>
    </lineage>
</organism>
<accession>A0A8S3D8V3</accession>
<evidence type="ECO:0000259" key="1">
    <source>
        <dbReference type="PROSITE" id="PS51745"/>
    </source>
</evidence>
<feature type="non-terminal residue" evidence="3">
    <location>
        <position position="1"/>
    </location>
</feature>
<comment type="caution">
    <text evidence="3">The sequence shown here is derived from an EMBL/GenBank/DDBJ whole genome shotgun (WGS) entry which is preliminary data.</text>
</comment>
<name>A0A8S3D8V3_9BILA</name>
<dbReference type="Gene3D" id="3.10.20.90">
    <property type="entry name" value="Phosphatidylinositol 3-kinase Catalytic Subunit, Chain A, domain 1"/>
    <property type="match status" value="1"/>
</dbReference>
<dbReference type="InterPro" id="IPR000270">
    <property type="entry name" value="PB1_dom"/>
</dbReference>
<reference evidence="3" key="1">
    <citation type="submission" date="2021-02" db="EMBL/GenBank/DDBJ databases">
        <authorList>
            <person name="Nowell W R."/>
        </authorList>
    </citation>
    <scope>NUCLEOTIDE SEQUENCE</scope>
</reference>
<proteinExistence type="predicted"/>
<dbReference type="EMBL" id="CAJOBH010096222">
    <property type="protein sequence ID" value="CAF4590965.1"/>
    <property type="molecule type" value="Genomic_DNA"/>
</dbReference>
<dbReference type="Proteomes" id="UP000681720">
    <property type="component" value="Unassembled WGS sequence"/>
</dbReference>
<evidence type="ECO:0000313" key="3">
    <source>
        <dbReference type="EMBL" id="CAF4992302.1"/>
    </source>
</evidence>
<dbReference type="Proteomes" id="UP000681967">
    <property type="component" value="Unassembled WGS sequence"/>
</dbReference>
<evidence type="ECO:0000313" key="4">
    <source>
        <dbReference type="Proteomes" id="UP000681720"/>
    </source>
</evidence>
<dbReference type="InterPro" id="IPR053793">
    <property type="entry name" value="PB1-like"/>
</dbReference>
<feature type="domain" description="PB1" evidence="1">
    <location>
        <begin position="1"/>
        <end position="39"/>
    </location>
</feature>